<comment type="caution">
    <text evidence="2">The sequence shown here is derived from an EMBL/GenBank/DDBJ whole genome shotgun (WGS) entry which is preliminary data.</text>
</comment>
<evidence type="ECO:0000313" key="3">
    <source>
        <dbReference type="Proteomes" id="UP000316541"/>
    </source>
</evidence>
<feature type="domain" description="AB hydrolase-1" evidence="1">
    <location>
        <begin position="13"/>
        <end position="246"/>
    </location>
</feature>
<dbReference type="Proteomes" id="UP000316541">
    <property type="component" value="Unassembled WGS sequence"/>
</dbReference>
<dbReference type="InterPro" id="IPR050266">
    <property type="entry name" value="AB_hydrolase_sf"/>
</dbReference>
<name>A0A544YVT2_9ACTN</name>
<dbReference type="InterPro" id="IPR029058">
    <property type="entry name" value="AB_hydrolase_fold"/>
</dbReference>
<dbReference type="Gene3D" id="3.40.50.1820">
    <property type="entry name" value="alpha/beta hydrolase"/>
    <property type="match status" value="1"/>
</dbReference>
<dbReference type="GO" id="GO:0016787">
    <property type="term" value="F:hydrolase activity"/>
    <property type="evidence" value="ECO:0007669"/>
    <property type="project" value="UniProtKB-KW"/>
</dbReference>
<keyword evidence="2" id="KW-0378">Hydrolase</keyword>
<dbReference type="EMBL" id="VIRM01000014">
    <property type="protein sequence ID" value="TQS20871.1"/>
    <property type="molecule type" value="Genomic_DNA"/>
</dbReference>
<dbReference type="InterPro" id="IPR000073">
    <property type="entry name" value="AB_hydrolase_1"/>
</dbReference>
<sequence>MMRVHTSGSGPAVLWIHGYTMDSTTWRDLWALLPGRRHVGIDLPGHGGSGPMRPGTTLPGLAAQIADVARAEGARDVVALSFGSLAGIQLAVDAPDVVRRLVVAAPTIAGAPSEPGTAPRYRALMALRRAGADGAALADVWMSSPPDIFRGTEAHPRLRASLRTVIARHGWDELRTGSMAAFHRHTHTDEALAAIGADTLVLVGDAEMATFAANAARLGALVPRCRVAEMADAGHLCLIERPGAAARLIRSHLERSPVDAQA</sequence>
<dbReference type="AlphaFoldDB" id="A0A544YVT2"/>
<proteinExistence type="predicted"/>
<dbReference type="Pfam" id="PF12697">
    <property type="entry name" value="Abhydrolase_6"/>
    <property type="match status" value="1"/>
</dbReference>
<evidence type="ECO:0000259" key="1">
    <source>
        <dbReference type="Pfam" id="PF12697"/>
    </source>
</evidence>
<dbReference type="PANTHER" id="PTHR43798">
    <property type="entry name" value="MONOACYLGLYCEROL LIPASE"/>
    <property type="match status" value="1"/>
</dbReference>
<gene>
    <name evidence="2" type="ORF">FLX08_13825</name>
</gene>
<reference evidence="2 3" key="1">
    <citation type="submission" date="2019-07" db="EMBL/GenBank/DDBJ databases">
        <title>Microbispora hainanensis DSM 45428.</title>
        <authorList>
            <person name="Thawai C."/>
        </authorList>
    </citation>
    <scope>NUCLEOTIDE SEQUENCE [LARGE SCALE GENOMIC DNA]</scope>
    <source>
        <strain evidence="2 3">DSM 45428</strain>
    </source>
</reference>
<organism evidence="2 3">
    <name type="scientific">Microbispora hainanensis</name>
    <dbReference type="NCBI Taxonomy" id="568844"/>
    <lineage>
        <taxon>Bacteria</taxon>
        <taxon>Bacillati</taxon>
        <taxon>Actinomycetota</taxon>
        <taxon>Actinomycetes</taxon>
        <taxon>Streptosporangiales</taxon>
        <taxon>Streptosporangiaceae</taxon>
        <taxon>Microbispora</taxon>
    </lineage>
</organism>
<protein>
    <submittedName>
        <fullName evidence="2">Alpha/beta hydrolase</fullName>
    </submittedName>
</protein>
<accession>A0A544YVT2</accession>
<evidence type="ECO:0000313" key="2">
    <source>
        <dbReference type="EMBL" id="TQS20871.1"/>
    </source>
</evidence>
<dbReference type="SUPFAM" id="SSF53474">
    <property type="entry name" value="alpha/beta-Hydrolases"/>
    <property type="match status" value="1"/>
</dbReference>